<evidence type="ECO:0008006" key="3">
    <source>
        <dbReference type="Google" id="ProtNLM"/>
    </source>
</evidence>
<gene>
    <name evidence="1" type="ORF">JCM14108_491</name>
</gene>
<evidence type="ECO:0000313" key="2">
    <source>
        <dbReference type="Proteomes" id="UP000019488"/>
    </source>
</evidence>
<comment type="caution">
    <text evidence="1">The sequence shown here is derived from an EMBL/GenBank/DDBJ whole genome shotgun (WGS) entry which is preliminary data.</text>
</comment>
<dbReference type="EMBL" id="BAKI01000003">
    <property type="protein sequence ID" value="GAF35597.1"/>
    <property type="molecule type" value="Genomic_DNA"/>
</dbReference>
<proteinExistence type="predicted"/>
<dbReference type="Proteomes" id="UP000019488">
    <property type="component" value="Unassembled WGS sequence"/>
</dbReference>
<protein>
    <recommendedName>
        <fullName evidence="3">DZANK-type domain-containing protein</fullName>
    </recommendedName>
</protein>
<dbReference type="AlphaFoldDB" id="X0PFF6"/>
<organism evidence="1 2">
    <name type="scientific">Lentilactobacillus farraginis DSM 18382 = JCM 14108</name>
    <dbReference type="NCBI Taxonomy" id="1423743"/>
    <lineage>
        <taxon>Bacteria</taxon>
        <taxon>Bacillati</taxon>
        <taxon>Bacillota</taxon>
        <taxon>Bacilli</taxon>
        <taxon>Lactobacillales</taxon>
        <taxon>Lactobacillaceae</taxon>
        <taxon>Lentilactobacillus</taxon>
    </lineage>
</organism>
<sequence>MSVKEFAFCPYCGVKLTGNPQTCPNCHRKLPEDDKTTGSRSSLNHLISNPYREGLQRYREEKKTGTENSSASFWKRLFKHW</sequence>
<accession>X0PFF6</accession>
<name>X0PFF6_9LACO</name>
<evidence type="ECO:0000313" key="1">
    <source>
        <dbReference type="EMBL" id="GAF35597.1"/>
    </source>
</evidence>
<reference evidence="1" key="1">
    <citation type="journal article" date="2014" name="Genome Announc.">
        <title>Draft Genome Sequences of Two Lactobacillus Strains, L. farraginis JCM 14108T and L. composti JCM 14202T, Isolated from Compost of Distilled Shochu Residue.</title>
        <authorList>
            <person name="Yuki M."/>
            <person name="Oshima K."/>
            <person name="Suda W."/>
            <person name="Kitahara M."/>
            <person name="Kitamura K."/>
            <person name="Iida T."/>
            <person name="Hattori M."/>
            <person name="Ohkuma M."/>
        </authorList>
    </citation>
    <scope>NUCLEOTIDE SEQUENCE [LARGE SCALE GENOMIC DNA]</scope>
    <source>
        <strain evidence="1">JCM 14108</strain>
    </source>
</reference>